<keyword evidence="6" id="KW-1185">Reference proteome</keyword>
<keyword evidence="4" id="KW-0732">Signal</keyword>
<dbReference type="InterPro" id="IPR009722">
    <property type="entry name" value="YjiK/CarP"/>
</dbReference>
<proteinExistence type="predicted"/>
<protein>
    <submittedName>
        <fullName evidence="5">SdiA-regulated family protein</fullName>
    </submittedName>
</protein>
<dbReference type="Proteomes" id="UP000321291">
    <property type="component" value="Chromosome"/>
</dbReference>
<reference evidence="5 6" key="1">
    <citation type="journal article" date="2017" name="Int. J. Syst. Evol. Microbiol.">
        <title>Arachidicoccus ginsenosidivorans sp. nov., with ginsenoside-converting activity isolated from ginseng cultivating soil.</title>
        <authorList>
            <person name="Siddiqi M.Z."/>
            <person name="Aslam Z."/>
            <person name="Im W.T."/>
        </authorList>
    </citation>
    <scope>NUCLEOTIDE SEQUENCE [LARGE SCALE GENOMIC DNA]</scope>
    <source>
        <strain evidence="5 6">Gsoil 809</strain>
    </source>
</reference>
<dbReference type="PROSITE" id="PS51257">
    <property type="entry name" value="PROKAR_LIPOPROTEIN"/>
    <property type="match status" value="1"/>
</dbReference>
<comment type="subcellular location">
    <subcellularLocation>
        <location evidence="1">Cell membrane</location>
    </subcellularLocation>
</comment>
<evidence type="ECO:0000256" key="4">
    <source>
        <dbReference type="SAM" id="SignalP"/>
    </source>
</evidence>
<dbReference type="Pfam" id="PF06977">
    <property type="entry name" value="SdiA-regulated"/>
    <property type="match status" value="1"/>
</dbReference>
<evidence type="ECO:0000256" key="3">
    <source>
        <dbReference type="ARBA" id="ARBA00023136"/>
    </source>
</evidence>
<dbReference type="AlphaFoldDB" id="A0A5B8VI54"/>
<feature type="signal peptide" evidence="4">
    <location>
        <begin position="1"/>
        <end position="23"/>
    </location>
</feature>
<organism evidence="5 6">
    <name type="scientific">Arachidicoccus ginsenosidivorans</name>
    <dbReference type="NCBI Taxonomy" id="496057"/>
    <lineage>
        <taxon>Bacteria</taxon>
        <taxon>Pseudomonadati</taxon>
        <taxon>Bacteroidota</taxon>
        <taxon>Chitinophagia</taxon>
        <taxon>Chitinophagales</taxon>
        <taxon>Chitinophagaceae</taxon>
        <taxon>Arachidicoccus</taxon>
    </lineage>
</organism>
<feature type="chain" id="PRO_5022722643" evidence="4">
    <location>
        <begin position="24"/>
        <end position="334"/>
    </location>
</feature>
<dbReference type="GO" id="GO:0005886">
    <property type="term" value="C:plasma membrane"/>
    <property type="evidence" value="ECO:0007669"/>
    <property type="project" value="UniProtKB-SubCell"/>
</dbReference>
<dbReference type="EMBL" id="CP042434">
    <property type="protein sequence ID" value="QEC70741.1"/>
    <property type="molecule type" value="Genomic_DNA"/>
</dbReference>
<gene>
    <name evidence="5" type="ORF">FSB73_02595</name>
</gene>
<accession>A0A5B8VI54</accession>
<dbReference type="KEGG" id="agi:FSB73_02595"/>
<sequence length="334" mass="36846">MKMIPVISTLVTLSSSLVLSLGASSCGTGQNNSGSPDSSVPSIVNSNMARAAGGVSESFVYDLEHPTSIYKMPEALTEISGISFHQGDDTQIYAEQDEKGRLYWLKPGDQTAKYYDFGKDGDYEDLAFVGEQAVLLKSNGVLYSFDFTPAADKEGTPVTGSLQEWKDLVPKGEYEGLFADAARNQLYLLCKDCKSEDHKKKVSVYRLDNDAGHWVRGAVYHIDVSQISTLVDPTGQDNGKKGKKGKKEKKVDFKPSALCQDPLTHQWYVLSSINKMLVVLGTDWQVKAVHTLSRKLYAQPEGICFDKQHNLYISNEGQLPGEATLLKFAPREQK</sequence>
<name>A0A5B8VI54_9BACT</name>
<evidence type="ECO:0000256" key="1">
    <source>
        <dbReference type="ARBA" id="ARBA00004236"/>
    </source>
</evidence>
<dbReference type="SUPFAM" id="SSF50956">
    <property type="entry name" value="Thermostable phytase (3-phytase)"/>
    <property type="match status" value="1"/>
</dbReference>
<evidence type="ECO:0000313" key="6">
    <source>
        <dbReference type="Proteomes" id="UP000321291"/>
    </source>
</evidence>
<keyword evidence="2" id="KW-1003">Cell membrane</keyword>
<evidence type="ECO:0000256" key="2">
    <source>
        <dbReference type="ARBA" id="ARBA00022475"/>
    </source>
</evidence>
<keyword evidence="3" id="KW-0472">Membrane</keyword>
<evidence type="ECO:0000313" key="5">
    <source>
        <dbReference type="EMBL" id="QEC70741.1"/>
    </source>
</evidence>